<evidence type="ECO:0000313" key="2">
    <source>
        <dbReference type="EMBL" id="RSH85962.1"/>
    </source>
</evidence>
<organism evidence="2 3">
    <name type="scientific">Apiotrichum porosum</name>
    <dbReference type="NCBI Taxonomy" id="105984"/>
    <lineage>
        <taxon>Eukaryota</taxon>
        <taxon>Fungi</taxon>
        <taxon>Dikarya</taxon>
        <taxon>Basidiomycota</taxon>
        <taxon>Agaricomycotina</taxon>
        <taxon>Tremellomycetes</taxon>
        <taxon>Trichosporonales</taxon>
        <taxon>Trichosporonaceae</taxon>
        <taxon>Apiotrichum</taxon>
    </lineage>
</organism>
<feature type="region of interest" description="Disordered" evidence="1">
    <location>
        <begin position="58"/>
        <end position="180"/>
    </location>
</feature>
<reference evidence="2 3" key="1">
    <citation type="submission" date="2018-11" db="EMBL/GenBank/DDBJ databases">
        <title>Genome sequence of Apiotrichum porosum DSM 27194.</title>
        <authorList>
            <person name="Aliyu H."/>
            <person name="Gorte O."/>
            <person name="Ochsenreither K."/>
        </authorList>
    </citation>
    <scope>NUCLEOTIDE SEQUENCE [LARGE SCALE GENOMIC DNA]</scope>
    <source>
        <strain evidence="2 3">DSM 27194</strain>
    </source>
</reference>
<feature type="region of interest" description="Disordered" evidence="1">
    <location>
        <begin position="400"/>
        <end position="424"/>
    </location>
</feature>
<evidence type="ECO:0000256" key="1">
    <source>
        <dbReference type="SAM" id="MobiDB-lite"/>
    </source>
</evidence>
<feature type="region of interest" description="Disordered" evidence="1">
    <location>
        <begin position="208"/>
        <end position="269"/>
    </location>
</feature>
<feature type="compositionally biased region" description="Pro residues" evidence="1">
    <location>
        <begin position="76"/>
        <end position="91"/>
    </location>
</feature>
<feature type="region of interest" description="Disordered" evidence="1">
    <location>
        <begin position="596"/>
        <end position="678"/>
    </location>
</feature>
<feature type="compositionally biased region" description="Polar residues" evidence="1">
    <location>
        <begin position="126"/>
        <end position="148"/>
    </location>
</feature>
<feature type="compositionally biased region" description="Low complexity" evidence="1">
    <location>
        <begin position="249"/>
        <end position="265"/>
    </location>
</feature>
<feature type="compositionally biased region" description="Low complexity" evidence="1">
    <location>
        <begin position="107"/>
        <end position="119"/>
    </location>
</feature>
<feature type="compositionally biased region" description="Acidic residues" evidence="1">
    <location>
        <begin position="93"/>
        <end position="106"/>
    </location>
</feature>
<protein>
    <submittedName>
        <fullName evidence="2">Uncharacterized protein</fullName>
    </submittedName>
</protein>
<dbReference type="Proteomes" id="UP000279236">
    <property type="component" value="Unassembled WGS sequence"/>
</dbReference>
<dbReference type="GeneID" id="39588692"/>
<accession>A0A427Y4F3</accession>
<feature type="compositionally biased region" description="Acidic residues" evidence="1">
    <location>
        <begin position="157"/>
        <end position="178"/>
    </location>
</feature>
<dbReference type="AlphaFoldDB" id="A0A427Y4F3"/>
<keyword evidence="3" id="KW-1185">Reference proteome</keyword>
<feature type="compositionally biased region" description="Basic and acidic residues" evidence="1">
    <location>
        <begin position="236"/>
        <end position="248"/>
    </location>
</feature>
<feature type="region of interest" description="Disordered" evidence="1">
    <location>
        <begin position="350"/>
        <end position="375"/>
    </location>
</feature>
<dbReference type="EMBL" id="RSCE01000002">
    <property type="protein sequence ID" value="RSH85962.1"/>
    <property type="molecule type" value="Genomic_DNA"/>
</dbReference>
<proteinExistence type="predicted"/>
<feature type="compositionally biased region" description="Basic and acidic residues" evidence="1">
    <location>
        <begin position="600"/>
        <end position="619"/>
    </location>
</feature>
<evidence type="ECO:0000313" key="3">
    <source>
        <dbReference type="Proteomes" id="UP000279236"/>
    </source>
</evidence>
<gene>
    <name evidence="2" type="ORF">EHS24_004149</name>
</gene>
<sequence>MSEYCRSWADSLGYPDASASAAYAGAGSGYSRSSEDVDEQATIDRMLAWDSWNTTAHARWPQANPRSMTAHRAPSAPSPPESPILRPPSPLPSDDDVGDADADDDGLSLASSDLEASWLDVRHSDGGTSVSGSASALDSTAISDIDPSSESERDWQSDIENDVSATNEDEDDKDDLDLSLDLTLKESPEFDDFQRSFIFPDPNSASASFTTVKDDTPVPSLSNTADDKSSFWNSPAERRLPDDKKEKQASVTPATSTSTPASFPVGPTEPRRKQWTALVSVLVFVVLFLKLGPSSIDITSLLSSTFSPAGPLDSVADVVPAMPTPMPATSPSRWLGPDLQVVRDALSALTTTEAEKPTQKPRVPQSPAQAAKKKDVTANPLVFTESSWFNSNKPAADVATTSSSALTTTKQRLPPPFHEPPEASLSDQFQSSVQLVSTYVSWALENLAALSVAAIDIFRTEIEIEIRYWRNLADDLYKSPQVRDAVKVAVDGASAGKAYSEQAIQQAFTRARRWQRNACANGRCSPDRLRKGASVAVSQAQLSFKDASAAVAQVQKQMQKSGYETLKKARRGLDNVIHAAGQAVDSAATEAHVRVYGAQKDGKAKATSKDRKVERSERKQSRRLGKHKSHKCKKSKSKSSSKSAHDEREPRRAKRKCGGFSGLMRGCDAAGPGGAQRG</sequence>
<feature type="compositionally biased region" description="Low complexity" evidence="1">
    <location>
        <begin position="400"/>
        <end position="409"/>
    </location>
</feature>
<comment type="caution">
    <text evidence="2">The sequence shown here is derived from an EMBL/GenBank/DDBJ whole genome shotgun (WGS) entry which is preliminary data.</text>
</comment>
<dbReference type="RefSeq" id="XP_028478747.1">
    <property type="nucleotide sequence ID" value="XM_028619775.1"/>
</dbReference>
<name>A0A427Y4F3_9TREE</name>
<feature type="compositionally biased region" description="Basic residues" evidence="1">
    <location>
        <begin position="620"/>
        <end position="639"/>
    </location>
</feature>